<comment type="subcellular location">
    <subcellularLocation>
        <location evidence="6">Cytoplasm</location>
    </subcellularLocation>
    <text evidence="6">May associate with membranes.</text>
</comment>
<keyword evidence="3 6" id="KW-0547">Nucleotide-binding</keyword>
<dbReference type="InterPro" id="IPR006073">
    <property type="entry name" value="GTP-bd"/>
</dbReference>
<evidence type="ECO:0000256" key="7">
    <source>
        <dbReference type="PIRSR" id="PIRSR006809-1"/>
    </source>
</evidence>
<keyword evidence="5 6" id="KW-0342">GTP-binding</keyword>
<gene>
    <name evidence="6 11" type="primary">hflX</name>
    <name evidence="11" type="ORF">DNHGIG_36100</name>
</gene>
<dbReference type="InterPro" id="IPR042108">
    <property type="entry name" value="GTPase_HflX_N_sf"/>
</dbReference>
<dbReference type="Gene3D" id="3.40.50.11060">
    <property type="entry name" value="GTPase HflX, N-terminal domain"/>
    <property type="match status" value="1"/>
</dbReference>
<evidence type="ECO:0000256" key="3">
    <source>
        <dbReference type="ARBA" id="ARBA00022741"/>
    </source>
</evidence>
<dbReference type="NCBIfam" id="TIGR03156">
    <property type="entry name" value="GTP_HflX"/>
    <property type="match status" value="1"/>
</dbReference>
<feature type="binding site" evidence="7">
    <location>
        <begin position="347"/>
        <end position="349"/>
    </location>
    <ligand>
        <name>GTP</name>
        <dbReference type="ChEBI" id="CHEBI:37565"/>
    </ligand>
</feature>
<dbReference type="Pfam" id="PF19275">
    <property type="entry name" value="HflX_C"/>
    <property type="match status" value="1"/>
</dbReference>
<dbReference type="PRINTS" id="PR00326">
    <property type="entry name" value="GTP1OBG"/>
</dbReference>
<dbReference type="PANTHER" id="PTHR10229:SF0">
    <property type="entry name" value="GTP-BINDING PROTEIN 6-RELATED"/>
    <property type="match status" value="1"/>
</dbReference>
<dbReference type="InterPro" id="IPR045498">
    <property type="entry name" value="HflX_C"/>
</dbReference>
<dbReference type="InterPro" id="IPR025121">
    <property type="entry name" value="GTPase_HflX_N"/>
</dbReference>
<feature type="binding site" evidence="7">
    <location>
        <begin position="324"/>
        <end position="327"/>
    </location>
    <ligand>
        <name>GTP</name>
        <dbReference type="ChEBI" id="CHEBI:37565"/>
    </ligand>
</feature>
<comment type="cofactor">
    <cofactor evidence="8">
        <name>Mg(2+)</name>
        <dbReference type="ChEBI" id="CHEBI:18420"/>
    </cofactor>
</comment>
<keyword evidence="12" id="KW-1185">Reference proteome</keyword>
<name>A0AAV4LK05_9BACL</name>
<dbReference type="GO" id="GO:0043022">
    <property type="term" value="F:ribosome binding"/>
    <property type="evidence" value="ECO:0007669"/>
    <property type="project" value="TreeGrafter"/>
</dbReference>
<organism evidence="11 12">
    <name type="scientific">Collibacillus ludicampi</name>
    <dbReference type="NCBI Taxonomy" id="2771369"/>
    <lineage>
        <taxon>Bacteria</taxon>
        <taxon>Bacillati</taxon>
        <taxon>Bacillota</taxon>
        <taxon>Bacilli</taxon>
        <taxon>Bacillales</taxon>
        <taxon>Alicyclobacillaceae</taxon>
        <taxon>Collibacillus</taxon>
    </lineage>
</organism>
<evidence type="ECO:0000256" key="1">
    <source>
        <dbReference type="ARBA" id="ARBA00022490"/>
    </source>
</evidence>
<comment type="subunit">
    <text evidence="6">Monomer. Associates with the 50S ribosomal subunit.</text>
</comment>
<evidence type="ECO:0000256" key="9">
    <source>
        <dbReference type="SAM" id="Coils"/>
    </source>
</evidence>
<dbReference type="Pfam" id="PF16360">
    <property type="entry name" value="GTP-bdg_M"/>
    <property type="match status" value="1"/>
</dbReference>
<dbReference type="HAMAP" id="MF_00900">
    <property type="entry name" value="GTPase_HflX"/>
    <property type="match status" value="1"/>
</dbReference>
<dbReference type="Gene3D" id="6.10.250.2860">
    <property type="match status" value="1"/>
</dbReference>
<dbReference type="Proteomes" id="UP001057291">
    <property type="component" value="Unassembled WGS sequence"/>
</dbReference>
<dbReference type="FunFam" id="3.40.50.11060:FF:000001">
    <property type="entry name" value="GTPase HflX"/>
    <property type="match status" value="1"/>
</dbReference>
<keyword evidence="1 6" id="KW-0963">Cytoplasm</keyword>
<dbReference type="CDD" id="cd01878">
    <property type="entry name" value="HflX"/>
    <property type="match status" value="1"/>
</dbReference>
<evidence type="ECO:0000256" key="4">
    <source>
        <dbReference type="ARBA" id="ARBA00022842"/>
    </source>
</evidence>
<dbReference type="InterPro" id="IPR030394">
    <property type="entry name" value="G_HFLX_dom"/>
</dbReference>
<reference evidence="11" key="1">
    <citation type="journal article" date="2023" name="Int. J. Syst. Evol. Microbiol.">
        <title>Collibacillus ludicampi gen. nov., sp. nov., a new soil bacterium of the family Alicyclobacillaceae.</title>
        <authorList>
            <person name="Jojima T."/>
            <person name="Ioku Y."/>
            <person name="Fukuta Y."/>
            <person name="Shirasaka N."/>
            <person name="Matsumura Y."/>
            <person name="Mori M."/>
        </authorList>
    </citation>
    <scope>NUCLEOTIDE SEQUENCE</scope>
    <source>
        <strain evidence="11">TP075</strain>
    </source>
</reference>
<dbReference type="GO" id="GO:0005737">
    <property type="term" value="C:cytoplasm"/>
    <property type="evidence" value="ECO:0007669"/>
    <property type="project" value="UniProtKB-SubCell"/>
</dbReference>
<comment type="similarity">
    <text evidence="6">Belongs to the TRAFAC class OBG-HflX-like GTPase superfamily. HflX GTPase family.</text>
</comment>
<keyword evidence="4 8" id="KW-0460">Magnesium</keyword>
<evidence type="ECO:0000313" key="11">
    <source>
        <dbReference type="EMBL" id="GIM48061.1"/>
    </source>
</evidence>
<feature type="binding site" evidence="7">
    <location>
        <begin position="204"/>
        <end position="211"/>
    </location>
    <ligand>
        <name>GTP</name>
        <dbReference type="ChEBI" id="CHEBI:37565"/>
    </ligand>
</feature>
<feature type="binding site" evidence="7">
    <location>
        <begin position="258"/>
        <end position="261"/>
    </location>
    <ligand>
        <name>GTP</name>
        <dbReference type="ChEBI" id="CHEBI:37565"/>
    </ligand>
</feature>
<dbReference type="InterPro" id="IPR032305">
    <property type="entry name" value="GTP-bd_M"/>
</dbReference>
<dbReference type="Gene3D" id="3.40.50.300">
    <property type="entry name" value="P-loop containing nucleotide triphosphate hydrolases"/>
    <property type="match status" value="1"/>
</dbReference>
<dbReference type="RefSeq" id="WP_282200973.1">
    <property type="nucleotide sequence ID" value="NZ_BOQE01000001.1"/>
</dbReference>
<proteinExistence type="inferred from homology"/>
<evidence type="ECO:0000313" key="12">
    <source>
        <dbReference type="Proteomes" id="UP001057291"/>
    </source>
</evidence>
<keyword evidence="9" id="KW-0175">Coiled coil</keyword>
<evidence type="ECO:0000259" key="10">
    <source>
        <dbReference type="PROSITE" id="PS51705"/>
    </source>
</evidence>
<sequence length="426" mass="48040">MQIREEKAILVGVKLPTYQNHAWEMSFAELHGLVETAGAKVVSEIIQIRDVPDPATYIGKGKVEELARICAELEIELAVFDQELSPAQVRNLERVLPCKVLDRTQIILDIFAGRARSREGKLQVELAQLTYLLPRLTGKGKALSRLGGGIGTRGPGETKLETDRRRIRRRIADLRREIAEVRRHRQLHRIRRKKADVPVVALVGYTNAGKSTLLRAIVERYGLEAGHVAEGKNRLFDTLDPTARRIRLPSSVNVIFTDTVGFIQFLPHTLIDAFHATLEETVDADLLVHVVDASQSHHDLQMNTVYQVLQELNVLDKPIVTVYNKIDQVREFWMENDAMAVETVRVSATRGQGIDRLMSVIEKRLQRSAVRVRILLPYECGSLLNRIHTEGSVLRETFREDGISIEANVNPALASVLDLFRKDLGE</sequence>
<dbReference type="SUPFAM" id="SSF52540">
    <property type="entry name" value="P-loop containing nucleoside triphosphate hydrolases"/>
    <property type="match status" value="1"/>
</dbReference>
<evidence type="ECO:0000256" key="5">
    <source>
        <dbReference type="ARBA" id="ARBA00023134"/>
    </source>
</evidence>
<dbReference type="InterPro" id="IPR016496">
    <property type="entry name" value="GTPase_HflX"/>
</dbReference>
<feature type="coiled-coil region" evidence="9">
    <location>
        <begin position="157"/>
        <end position="191"/>
    </location>
</feature>
<comment type="caution">
    <text evidence="11">The sequence shown here is derived from an EMBL/GenBank/DDBJ whole genome shotgun (WGS) entry which is preliminary data.</text>
</comment>
<feature type="binding site" evidence="8">
    <location>
        <position position="238"/>
    </location>
    <ligand>
        <name>Mg(2+)</name>
        <dbReference type="ChEBI" id="CHEBI:18420"/>
    </ligand>
</feature>
<dbReference type="InterPro" id="IPR027417">
    <property type="entry name" value="P-loop_NTPase"/>
</dbReference>
<dbReference type="PIRSF" id="PIRSF006809">
    <property type="entry name" value="GTP-binding_hflX_prd"/>
    <property type="match status" value="1"/>
</dbReference>
<feature type="domain" description="Hflx-type G" evidence="10">
    <location>
        <begin position="198"/>
        <end position="369"/>
    </location>
</feature>
<evidence type="ECO:0000256" key="2">
    <source>
        <dbReference type="ARBA" id="ARBA00022723"/>
    </source>
</evidence>
<dbReference type="GO" id="GO:0003924">
    <property type="term" value="F:GTPase activity"/>
    <property type="evidence" value="ECO:0007669"/>
    <property type="project" value="UniProtKB-UniRule"/>
</dbReference>
<dbReference type="GO" id="GO:0046872">
    <property type="term" value="F:metal ion binding"/>
    <property type="evidence" value="ECO:0007669"/>
    <property type="project" value="UniProtKB-KW"/>
</dbReference>
<feature type="binding site" evidence="7">
    <location>
        <begin position="236"/>
        <end position="240"/>
    </location>
    <ligand>
        <name>GTP</name>
        <dbReference type="ChEBI" id="CHEBI:37565"/>
    </ligand>
</feature>
<accession>A0AAV4LK05</accession>
<dbReference type="PROSITE" id="PS51705">
    <property type="entry name" value="G_HFLX"/>
    <property type="match status" value="1"/>
</dbReference>
<evidence type="ECO:0000256" key="8">
    <source>
        <dbReference type="PIRSR" id="PIRSR006809-2"/>
    </source>
</evidence>
<evidence type="ECO:0000256" key="6">
    <source>
        <dbReference type="HAMAP-Rule" id="MF_00900"/>
    </source>
</evidence>
<dbReference type="AlphaFoldDB" id="A0AAV4LK05"/>
<dbReference type="PANTHER" id="PTHR10229">
    <property type="entry name" value="GTP-BINDING PROTEIN HFLX"/>
    <property type="match status" value="1"/>
</dbReference>
<dbReference type="Pfam" id="PF13167">
    <property type="entry name" value="GTP-bdg_N"/>
    <property type="match status" value="1"/>
</dbReference>
<comment type="function">
    <text evidence="6">GTPase that associates with the 50S ribosomal subunit and may have a role during protein synthesis or ribosome biogenesis.</text>
</comment>
<feature type="binding site" evidence="8">
    <location>
        <position position="211"/>
    </location>
    <ligand>
        <name>Mg(2+)</name>
        <dbReference type="ChEBI" id="CHEBI:18420"/>
    </ligand>
</feature>
<dbReference type="GO" id="GO:0005525">
    <property type="term" value="F:GTP binding"/>
    <property type="evidence" value="ECO:0007669"/>
    <property type="project" value="UniProtKB-UniRule"/>
</dbReference>
<dbReference type="Pfam" id="PF01926">
    <property type="entry name" value="MMR_HSR1"/>
    <property type="match status" value="1"/>
</dbReference>
<keyword evidence="2 8" id="KW-0479">Metal-binding</keyword>
<dbReference type="EMBL" id="BOQE01000001">
    <property type="protein sequence ID" value="GIM48061.1"/>
    <property type="molecule type" value="Genomic_DNA"/>
</dbReference>
<protein>
    <recommendedName>
        <fullName evidence="6">GTPase HflX</fullName>
    </recommendedName>
    <alternativeName>
        <fullName evidence="6">GTP-binding protein HflX</fullName>
    </alternativeName>
</protein>